<sequence length="129" mass="14415">MSIDFLGVGWSFPVEIADGGVRLTAYESSVRQSIWTILSTAHGERVMRPDFGSGLSQLVFAPNNAATASLAAYEVRLALEVWERRIELLALDVRPASNGAVLEIHLLYRILRTNSRYNLVYPFYLQGRA</sequence>
<dbReference type="KEGG" id="talb:FTW19_17710"/>
<dbReference type="RefSeq" id="WP_147648864.1">
    <property type="nucleotide sequence ID" value="NZ_CP042806.1"/>
</dbReference>
<protein>
    <submittedName>
        <fullName evidence="2">GPW/gp25 family protein</fullName>
    </submittedName>
</protein>
<gene>
    <name evidence="2" type="ORF">FTW19_17710</name>
</gene>
<dbReference type="SUPFAM" id="SSF160719">
    <property type="entry name" value="gpW/gp25-like"/>
    <property type="match status" value="1"/>
</dbReference>
<dbReference type="AlphaFoldDB" id="A0A5B9EGW1"/>
<dbReference type="OrthoDB" id="9802846at2"/>
<dbReference type="Pfam" id="PF04965">
    <property type="entry name" value="GPW_gp25"/>
    <property type="match status" value="1"/>
</dbReference>
<feature type="domain" description="IraD/Gp25-like" evidence="1">
    <location>
        <begin position="26"/>
        <end position="114"/>
    </location>
</feature>
<dbReference type="EMBL" id="CP042806">
    <property type="protein sequence ID" value="QEE29661.1"/>
    <property type="molecule type" value="Genomic_DNA"/>
</dbReference>
<accession>A0A5B9EGW1</accession>
<dbReference type="Gene3D" id="3.10.450.40">
    <property type="match status" value="1"/>
</dbReference>
<organism evidence="2 3">
    <name type="scientific">Terriglobus albidus</name>
    <dbReference type="NCBI Taxonomy" id="1592106"/>
    <lineage>
        <taxon>Bacteria</taxon>
        <taxon>Pseudomonadati</taxon>
        <taxon>Acidobacteriota</taxon>
        <taxon>Terriglobia</taxon>
        <taxon>Terriglobales</taxon>
        <taxon>Acidobacteriaceae</taxon>
        <taxon>Terriglobus</taxon>
    </lineage>
</organism>
<dbReference type="Proteomes" id="UP000321820">
    <property type="component" value="Chromosome"/>
</dbReference>
<dbReference type="InterPro" id="IPR007048">
    <property type="entry name" value="IraD/Gp25-like"/>
</dbReference>
<evidence type="ECO:0000313" key="2">
    <source>
        <dbReference type="EMBL" id="QEE29661.1"/>
    </source>
</evidence>
<proteinExistence type="predicted"/>
<evidence type="ECO:0000313" key="3">
    <source>
        <dbReference type="Proteomes" id="UP000321820"/>
    </source>
</evidence>
<keyword evidence="3" id="KW-1185">Reference proteome</keyword>
<name>A0A5B9EGW1_9BACT</name>
<evidence type="ECO:0000259" key="1">
    <source>
        <dbReference type="Pfam" id="PF04965"/>
    </source>
</evidence>
<reference evidence="2 3" key="1">
    <citation type="submission" date="2019-08" db="EMBL/GenBank/DDBJ databases">
        <title>Complete genome sequence of Terriglobus albidus strain ORNL.</title>
        <authorList>
            <person name="Podar M."/>
        </authorList>
    </citation>
    <scope>NUCLEOTIDE SEQUENCE [LARGE SCALE GENOMIC DNA]</scope>
    <source>
        <strain evidence="2 3">ORNL</strain>
    </source>
</reference>